<feature type="transmembrane region" description="Helical" evidence="1">
    <location>
        <begin position="20"/>
        <end position="39"/>
    </location>
</feature>
<sequence>MEGEYKDSSQLMLRIRPFGHFFLGIHSLCLVTALSTGLVDSIHQLPHKRRCFSFNVRLFWQIFRFGSHWHLGAPGRPPLGPERDVFVEDSFWGHADANWERPRKFFGGARQSDGRGLWERHGDGTVLPCVDADCWAWSTRVKVVSKLLNIPHGTPDVSKQM</sequence>
<keyword evidence="1" id="KW-0472">Membrane</keyword>
<accession>A0A6A5QE20</accession>
<organism evidence="2 3">
    <name type="scientific">Ampelomyces quisqualis</name>
    <name type="common">Powdery mildew agent</name>
    <dbReference type="NCBI Taxonomy" id="50730"/>
    <lineage>
        <taxon>Eukaryota</taxon>
        <taxon>Fungi</taxon>
        <taxon>Dikarya</taxon>
        <taxon>Ascomycota</taxon>
        <taxon>Pezizomycotina</taxon>
        <taxon>Dothideomycetes</taxon>
        <taxon>Pleosporomycetidae</taxon>
        <taxon>Pleosporales</taxon>
        <taxon>Pleosporineae</taxon>
        <taxon>Phaeosphaeriaceae</taxon>
        <taxon>Ampelomyces</taxon>
    </lineage>
</organism>
<keyword evidence="1" id="KW-1133">Transmembrane helix</keyword>
<keyword evidence="1" id="KW-0812">Transmembrane</keyword>
<name>A0A6A5QE20_AMPQU</name>
<evidence type="ECO:0000313" key="3">
    <source>
        <dbReference type="Proteomes" id="UP000800096"/>
    </source>
</evidence>
<dbReference type="EMBL" id="ML979138">
    <property type="protein sequence ID" value="KAF1913623.1"/>
    <property type="molecule type" value="Genomic_DNA"/>
</dbReference>
<evidence type="ECO:0000256" key="1">
    <source>
        <dbReference type="SAM" id="Phobius"/>
    </source>
</evidence>
<gene>
    <name evidence="2" type="ORF">BDU57DRAFT_520563</name>
</gene>
<evidence type="ECO:0000313" key="2">
    <source>
        <dbReference type="EMBL" id="KAF1913623.1"/>
    </source>
</evidence>
<reference evidence="2" key="1">
    <citation type="journal article" date="2020" name="Stud. Mycol.">
        <title>101 Dothideomycetes genomes: a test case for predicting lifestyles and emergence of pathogens.</title>
        <authorList>
            <person name="Haridas S."/>
            <person name="Albert R."/>
            <person name="Binder M."/>
            <person name="Bloem J."/>
            <person name="Labutti K."/>
            <person name="Salamov A."/>
            <person name="Andreopoulos B."/>
            <person name="Baker S."/>
            <person name="Barry K."/>
            <person name="Bills G."/>
            <person name="Bluhm B."/>
            <person name="Cannon C."/>
            <person name="Castanera R."/>
            <person name="Culley D."/>
            <person name="Daum C."/>
            <person name="Ezra D."/>
            <person name="Gonzalez J."/>
            <person name="Henrissat B."/>
            <person name="Kuo A."/>
            <person name="Liang C."/>
            <person name="Lipzen A."/>
            <person name="Lutzoni F."/>
            <person name="Magnuson J."/>
            <person name="Mondo S."/>
            <person name="Nolan M."/>
            <person name="Ohm R."/>
            <person name="Pangilinan J."/>
            <person name="Park H.-J."/>
            <person name="Ramirez L."/>
            <person name="Alfaro M."/>
            <person name="Sun H."/>
            <person name="Tritt A."/>
            <person name="Yoshinaga Y."/>
            <person name="Zwiers L.-H."/>
            <person name="Turgeon B."/>
            <person name="Goodwin S."/>
            <person name="Spatafora J."/>
            <person name="Crous P."/>
            <person name="Grigoriev I."/>
        </authorList>
    </citation>
    <scope>NUCLEOTIDE SEQUENCE</scope>
    <source>
        <strain evidence="2">HMLAC05119</strain>
    </source>
</reference>
<proteinExistence type="predicted"/>
<dbReference type="Proteomes" id="UP000800096">
    <property type="component" value="Unassembled WGS sequence"/>
</dbReference>
<keyword evidence="3" id="KW-1185">Reference proteome</keyword>
<dbReference type="AlphaFoldDB" id="A0A6A5QE20"/>
<protein>
    <submittedName>
        <fullName evidence="2">Uncharacterized protein</fullName>
    </submittedName>
</protein>